<comment type="similarity">
    <text evidence="1">Belongs to the NSRP1 family.</text>
</comment>
<dbReference type="PANTHER" id="PTHR47845:SF1">
    <property type="entry name" value="NUCLEAR SPECKLE SPLICING REGULATORY PROTEIN 1 HOMOLOG"/>
    <property type="match status" value="1"/>
</dbReference>
<feature type="region of interest" description="Disordered" evidence="3">
    <location>
        <begin position="1"/>
        <end position="21"/>
    </location>
</feature>
<proteinExistence type="inferred from homology"/>
<organism evidence="5 6">
    <name type="scientific">Acaulospora morrowiae</name>
    <dbReference type="NCBI Taxonomy" id="94023"/>
    <lineage>
        <taxon>Eukaryota</taxon>
        <taxon>Fungi</taxon>
        <taxon>Fungi incertae sedis</taxon>
        <taxon>Mucoromycota</taxon>
        <taxon>Glomeromycotina</taxon>
        <taxon>Glomeromycetes</taxon>
        <taxon>Diversisporales</taxon>
        <taxon>Acaulosporaceae</taxon>
        <taxon>Acaulospora</taxon>
    </lineage>
</organism>
<feature type="compositionally biased region" description="Basic and acidic residues" evidence="3">
    <location>
        <begin position="1"/>
        <end position="16"/>
    </location>
</feature>
<evidence type="ECO:0000256" key="1">
    <source>
        <dbReference type="ARBA" id="ARBA00010126"/>
    </source>
</evidence>
<name>A0A9N9NEI6_9GLOM</name>
<feature type="non-terminal residue" evidence="5">
    <location>
        <position position="82"/>
    </location>
</feature>
<dbReference type="Proteomes" id="UP000789342">
    <property type="component" value="Unassembled WGS sequence"/>
</dbReference>
<feature type="non-terminal residue" evidence="5">
    <location>
        <position position="1"/>
    </location>
</feature>
<evidence type="ECO:0000313" key="5">
    <source>
        <dbReference type="EMBL" id="CAG8730226.1"/>
    </source>
</evidence>
<dbReference type="AlphaFoldDB" id="A0A9N9NEI6"/>
<dbReference type="OrthoDB" id="446635at2759"/>
<dbReference type="EMBL" id="CAJVPV010025917">
    <property type="protein sequence ID" value="CAG8730226.1"/>
    <property type="molecule type" value="Genomic_DNA"/>
</dbReference>
<dbReference type="InterPro" id="IPR018612">
    <property type="entry name" value="NSRP1_N"/>
</dbReference>
<dbReference type="GO" id="GO:0000381">
    <property type="term" value="P:regulation of alternative mRNA splicing, via spliceosome"/>
    <property type="evidence" value="ECO:0007669"/>
    <property type="project" value="InterPro"/>
</dbReference>
<keyword evidence="2" id="KW-0175">Coiled coil</keyword>
<dbReference type="InterPro" id="IPR053246">
    <property type="entry name" value="NS_splicing_regulatory_protein"/>
</dbReference>
<evidence type="ECO:0000256" key="3">
    <source>
        <dbReference type="SAM" id="MobiDB-lite"/>
    </source>
</evidence>
<gene>
    <name evidence="5" type="ORF">AMORRO_LOCUS13963</name>
</gene>
<dbReference type="PANTHER" id="PTHR47845">
    <property type="entry name" value="NUCLEAR SPECKLE SPLICING REGULATORY PROTEIN 1 HOMOLOG"/>
    <property type="match status" value="1"/>
</dbReference>
<protein>
    <submittedName>
        <fullName evidence="5">14958_t:CDS:1</fullName>
    </submittedName>
</protein>
<accession>A0A9N9NEI6</accession>
<reference evidence="5" key="1">
    <citation type="submission" date="2021-06" db="EMBL/GenBank/DDBJ databases">
        <authorList>
            <person name="Kallberg Y."/>
            <person name="Tangrot J."/>
            <person name="Rosling A."/>
        </authorList>
    </citation>
    <scope>NUCLEOTIDE SEQUENCE</scope>
    <source>
        <strain evidence="5">CL551</strain>
    </source>
</reference>
<comment type="caution">
    <text evidence="5">The sequence shown here is derived from an EMBL/GenBank/DDBJ whole genome shotgun (WGS) entry which is preliminary data.</text>
</comment>
<feature type="domain" description="Nuclear speckle splicing regulatory protein 1 N-terminal" evidence="4">
    <location>
        <begin position="1"/>
        <end position="32"/>
    </location>
</feature>
<evidence type="ECO:0000259" key="4">
    <source>
        <dbReference type="Pfam" id="PF09745"/>
    </source>
</evidence>
<sequence length="82" mass="9342">RDYIRAQERKVQKEREAEGDEFEGMETFITPADRFVEEKDAAGAKDITSFYRKLLDQTSSSKTAAIEASYSKKSKLRAASKM</sequence>
<keyword evidence="6" id="KW-1185">Reference proteome</keyword>
<evidence type="ECO:0000256" key="2">
    <source>
        <dbReference type="ARBA" id="ARBA00023054"/>
    </source>
</evidence>
<evidence type="ECO:0000313" key="6">
    <source>
        <dbReference type="Proteomes" id="UP000789342"/>
    </source>
</evidence>
<dbReference type="Pfam" id="PF09745">
    <property type="entry name" value="NSRP1_N"/>
    <property type="match status" value="1"/>
</dbReference>